<protein>
    <submittedName>
        <fullName evidence="1">Uncharacterized protein</fullName>
    </submittedName>
</protein>
<name>A0A8J3JU99_9ACTN</name>
<reference evidence="1 2" key="1">
    <citation type="submission" date="2021-01" db="EMBL/GenBank/DDBJ databases">
        <title>Whole genome shotgun sequence of Catellatospora chokoriensis NBRC 107358.</title>
        <authorList>
            <person name="Komaki H."/>
            <person name="Tamura T."/>
        </authorList>
    </citation>
    <scope>NUCLEOTIDE SEQUENCE [LARGE SCALE GENOMIC DNA]</scope>
    <source>
        <strain evidence="1 2">NBRC 107358</strain>
    </source>
</reference>
<evidence type="ECO:0000313" key="1">
    <source>
        <dbReference type="EMBL" id="GIF91191.1"/>
    </source>
</evidence>
<organism evidence="1 2">
    <name type="scientific">Catellatospora chokoriensis</name>
    <dbReference type="NCBI Taxonomy" id="310353"/>
    <lineage>
        <taxon>Bacteria</taxon>
        <taxon>Bacillati</taxon>
        <taxon>Actinomycetota</taxon>
        <taxon>Actinomycetes</taxon>
        <taxon>Micromonosporales</taxon>
        <taxon>Micromonosporaceae</taxon>
        <taxon>Catellatospora</taxon>
    </lineage>
</organism>
<gene>
    <name evidence="1" type="ORF">Cch02nite_46350</name>
</gene>
<keyword evidence="2" id="KW-1185">Reference proteome</keyword>
<dbReference type="AlphaFoldDB" id="A0A8J3JU99"/>
<evidence type="ECO:0000313" key="2">
    <source>
        <dbReference type="Proteomes" id="UP000619293"/>
    </source>
</evidence>
<sequence length="255" mass="28359">MTAPRHERAAFWQQAAAVRDEWHGYGTACGPTGQAVAEQALTEVYRRLGRPRPEFVWVRSPHEAQPLVRHLPTLQDLYTWVTDPPLGRRPPLASDLAASLARLRGTMDDRIAPPLFDPKPPKRDKGQPWPHQTAEAAVAYGVPFVDIVRRHVREALYTALADGFYLPGKRLLGAPGPVCWYGQQEAHWIAYYEVWRRLGLANYGSAVDAELDGWQAIARSAGWFWPDEGRCVVSARPVAGTTFADGWSITLAATG</sequence>
<accession>A0A8J3JU99</accession>
<dbReference type="RefSeq" id="WP_191838797.1">
    <property type="nucleotide sequence ID" value="NZ_BAAALB010000008.1"/>
</dbReference>
<comment type="caution">
    <text evidence="1">The sequence shown here is derived from an EMBL/GenBank/DDBJ whole genome shotgun (WGS) entry which is preliminary data.</text>
</comment>
<dbReference type="EMBL" id="BONG01000029">
    <property type="protein sequence ID" value="GIF91191.1"/>
    <property type="molecule type" value="Genomic_DNA"/>
</dbReference>
<dbReference type="Proteomes" id="UP000619293">
    <property type="component" value="Unassembled WGS sequence"/>
</dbReference>
<proteinExistence type="predicted"/>